<evidence type="ECO:0008006" key="3">
    <source>
        <dbReference type="Google" id="ProtNLM"/>
    </source>
</evidence>
<dbReference type="GO" id="GO:0003677">
    <property type="term" value="F:DNA binding"/>
    <property type="evidence" value="ECO:0007669"/>
    <property type="project" value="InterPro"/>
</dbReference>
<reference evidence="1 2" key="1">
    <citation type="submission" date="2020-08" db="EMBL/GenBank/DDBJ databases">
        <title>Genomic Encyclopedia of Type Strains, Phase IV (KMG-V): Genome sequencing to study the core and pangenomes of soil and plant-associated prokaryotes.</title>
        <authorList>
            <person name="Whitman W."/>
        </authorList>
    </citation>
    <scope>NUCLEOTIDE SEQUENCE [LARGE SCALE GENOMIC DNA]</scope>
    <source>
        <strain evidence="1 2">SEMIA 414</strain>
    </source>
</reference>
<dbReference type="Pfam" id="PF01527">
    <property type="entry name" value="HTH_Tnp_1"/>
    <property type="match status" value="1"/>
</dbReference>
<dbReference type="Proteomes" id="UP000533724">
    <property type="component" value="Unassembled WGS sequence"/>
</dbReference>
<dbReference type="AlphaFoldDB" id="A0A7W6XZB1"/>
<evidence type="ECO:0000313" key="2">
    <source>
        <dbReference type="Proteomes" id="UP000533724"/>
    </source>
</evidence>
<evidence type="ECO:0000313" key="1">
    <source>
        <dbReference type="EMBL" id="MBB4441594.1"/>
    </source>
</evidence>
<dbReference type="GO" id="GO:0004803">
    <property type="term" value="F:transposase activity"/>
    <property type="evidence" value="ECO:0007669"/>
    <property type="project" value="InterPro"/>
</dbReference>
<accession>A0A7W6XZB1</accession>
<organism evidence="1 2">
    <name type="scientific">Rhizobium esperanzae</name>
    <dbReference type="NCBI Taxonomy" id="1967781"/>
    <lineage>
        <taxon>Bacteria</taxon>
        <taxon>Pseudomonadati</taxon>
        <taxon>Pseudomonadota</taxon>
        <taxon>Alphaproteobacteria</taxon>
        <taxon>Hyphomicrobiales</taxon>
        <taxon>Rhizobiaceae</taxon>
        <taxon>Rhizobium/Agrobacterium group</taxon>
        <taxon>Rhizobium</taxon>
    </lineage>
</organism>
<dbReference type="EMBL" id="JACIHI010000012">
    <property type="protein sequence ID" value="MBB4441594.1"/>
    <property type="molecule type" value="Genomic_DNA"/>
</dbReference>
<name>A0A7W6XZB1_9HYPH</name>
<protein>
    <recommendedName>
        <fullName evidence="3">Transposase</fullName>
    </recommendedName>
</protein>
<gene>
    <name evidence="1" type="ORF">GGE15_004883</name>
</gene>
<proteinExistence type="predicted"/>
<dbReference type="InterPro" id="IPR002514">
    <property type="entry name" value="Transposase_8"/>
</dbReference>
<sequence length="118" mass="13269">MKASQFSDAQKAFILKQSDEGVCCCDLPQRISQATYFNWRKKYAGMLPPTDIGDRDSPSTKIEDNAISLISSCMGRKSQFQMARLTEILDIHLRSSSLLSALRQAFFLAQSRIFRPGS</sequence>
<dbReference type="GO" id="GO:0006313">
    <property type="term" value="P:DNA transposition"/>
    <property type="evidence" value="ECO:0007669"/>
    <property type="project" value="InterPro"/>
</dbReference>
<comment type="caution">
    <text evidence="1">The sequence shown here is derived from an EMBL/GenBank/DDBJ whole genome shotgun (WGS) entry which is preliminary data.</text>
</comment>